<reference evidence="3" key="1">
    <citation type="journal article" date="2020" name="Stud. Mycol.">
        <title>101 Dothideomycetes genomes: a test case for predicting lifestyles and emergence of pathogens.</title>
        <authorList>
            <person name="Haridas S."/>
            <person name="Albert R."/>
            <person name="Binder M."/>
            <person name="Bloem J."/>
            <person name="Labutti K."/>
            <person name="Salamov A."/>
            <person name="Andreopoulos B."/>
            <person name="Baker S."/>
            <person name="Barry K."/>
            <person name="Bills G."/>
            <person name="Bluhm B."/>
            <person name="Cannon C."/>
            <person name="Castanera R."/>
            <person name="Culley D."/>
            <person name="Daum C."/>
            <person name="Ezra D."/>
            <person name="Gonzalez J."/>
            <person name="Henrissat B."/>
            <person name="Kuo A."/>
            <person name="Liang C."/>
            <person name="Lipzen A."/>
            <person name="Lutzoni F."/>
            <person name="Magnuson J."/>
            <person name="Mondo S."/>
            <person name="Nolan M."/>
            <person name="Ohm R."/>
            <person name="Pangilinan J."/>
            <person name="Park H.-J."/>
            <person name="Ramirez L."/>
            <person name="Alfaro M."/>
            <person name="Sun H."/>
            <person name="Tritt A."/>
            <person name="Yoshinaga Y."/>
            <person name="Zwiers L.-H."/>
            <person name="Turgeon B."/>
            <person name="Goodwin S."/>
            <person name="Spatafora J."/>
            <person name="Crous P."/>
            <person name="Grigoriev I."/>
        </authorList>
    </citation>
    <scope>NUCLEOTIDE SEQUENCE</scope>
    <source>
        <strain evidence="3">ATCC 36951</strain>
    </source>
</reference>
<keyword evidence="4" id="KW-1185">Reference proteome</keyword>
<gene>
    <name evidence="3" type="ORF">M409DRAFT_49268</name>
</gene>
<feature type="region of interest" description="Disordered" evidence="1">
    <location>
        <begin position="1"/>
        <end position="24"/>
    </location>
</feature>
<evidence type="ECO:0000313" key="3">
    <source>
        <dbReference type="EMBL" id="KAF2172731.1"/>
    </source>
</evidence>
<dbReference type="GeneID" id="54564465"/>
<dbReference type="EMBL" id="ML993580">
    <property type="protein sequence ID" value="KAF2172731.1"/>
    <property type="molecule type" value="Genomic_DNA"/>
</dbReference>
<dbReference type="InterPro" id="IPR046539">
    <property type="entry name" value="DUF6604"/>
</dbReference>
<evidence type="ECO:0000259" key="2">
    <source>
        <dbReference type="Pfam" id="PF20253"/>
    </source>
</evidence>
<proteinExistence type="predicted"/>
<dbReference type="PANTHER" id="PTHR38795:SF1">
    <property type="entry name" value="DUF6604 DOMAIN-CONTAINING PROTEIN"/>
    <property type="match status" value="1"/>
</dbReference>
<feature type="domain" description="DUF6604" evidence="2">
    <location>
        <begin position="1"/>
        <end position="91"/>
    </location>
</feature>
<evidence type="ECO:0000313" key="4">
    <source>
        <dbReference type="Proteomes" id="UP000799537"/>
    </source>
</evidence>
<protein>
    <recommendedName>
        <fullName evidence="2">DUF6604 domain-containing protein</fullName>
    </recommendedName>
</protein>
<name>A0A6A6D031_ZASCE</name>
<dbReference type="PANTHER" id="PTHR38795">
    <property type="entry name" value="DUF6604 DOMAIN-CONTAINING PROTEIN"/>
    <property type="match status" value="1"/>
</dbReference>
<evidence type="ECO:0000256" key="1">
    <source>
        <dbReference type="SAM" id="MobiDB-lite"/>
    </source>
</evidence>
<dbReference type="AlphaFoldDB" id="A0A6A6D031"/>
<accession>A0A6A6D031</accession>
<dbReference type="OrthoDB" id="3646957at2759"/>
<dbReference type="RefSeq" id="XP_033673620.1">
    <property type="nucleotide sequence ID" value="XM_033811193.1"/>
</dbReference>
<organism evidence="3 4">
    <name type="scientific">Zasmidium cellare ATCC 36951</name>
    <dbReference type="NCBI Taxonomy" id="1080233"/>
    <lineage>
        <taxon>Eukaryota</taxon>
        <taxon>Fungi</taxon>
        <taxon>Dikarya</taxon>
        <taxon>Ascomycota</taxon>
        <taxon>Pezizomycotina</taxon>
        <taxon>Dothideomycetes</taxon>
        <taxon>Dothideomycetidae</taxon>
        <taxon>Mycosphaerellales</taxon>
        <taxon>Mycosphaerellaceae</taxon>
        <taxon>Zasmidium</taxon>
    </lineage>
</organism>
<sequence>MFTALNVEESTSDNSVLATSSKKPTEDQYEVEVSDADDFFAMMSFVKDMNDIRDHLRGVWSDYQCGKLDLMSAAITTDTAFNMMKRHSYELDEAYPGSRHYLKFVDFLVDYMDNRGGSTDEFEEWICSPTFEMLLLFAERLVPNKVPALELRQGSYDPQQDRTLMSRDQQKLEDLRMVFIDIHHVLWDDSTHPFEQMQATGKIVVDTLDSYFAFSRGRSVDVWTPEHDELLQHLRTFADAWTQKDNMAPLFRSEYEKMGVSRTPYLFLKRHPVLCGLLIYRMNTQLQEPIYPAHLYNAARHSASLESDWKDMDYIISLHSPQRIFVGAPPTEAIEYLKRFVLALGASATNFARNRRTGGRSLIVESKKGPRGLKTTTPVKDVFHDRYMLGETAKLSTANLIAMLSVAAKAERTSNPSTDLQSLARELVTQKQYSPLQLLDIVREGVAGEELHLNFDYFGLHQRSWKMLRTLQAHLHADLVKYFGETYMEEESQLPYVIGYLFEVVWGSDRIMEALRIEGGSRMLHTAAEILDRFLRDEENSAKSITAAKTSSNAVMTGASISA</sequence>
<dbReference type="Proteomes" id="UP000799537">
    <property type="component" value="Unassembled WGS sequence"/>
</dbReference>
<feature type="compositionally biased region" description="Polar residues" evidence="1">
    <location>
        <begin position="8"/>
        <end position="22"/>
    </location>
</feature>
<dbReference type="Pfam" id="PF20253">
    <property type="entry name" value="DUF6604"/>
    <property type="match status" value="1"/>
</dbReference>